<organism evidence="1 2">
    <name type="scientific">Limnohabitans lacus</name>
    <dbReference type="NCBI Taxonomy" id="3045173"/>
    <lineage>
        <taxon>Bacteria</taxon>
        <taxon>Pseudomonadati</taxon>
        <taxon>Pseudomonadota</taxon>
        <taxon>Betaproteobacteria</taxon>
        <taxon>Burkholderiales</taxon>
        <taxon>Comamonadaceae</taxon>
        <taxon>Limnohabitans</taxon>
    </lineage>
</organism>
<dbReference type="Proteomes" id="UP001431902">
    <property type="component" value="Unassembled WGS sequence"/>
</dbReference>
<proteinExistence type="predicted"/>
<accession>A0ABT6X6C7</accession>
<reference evidence="1" key="1">
    <citation type="submission" date="2023-05" db="EMBL/GenBank/DDBJ databases">
        <title>Limnohabitans sp. strain HM2-2 Genome sequencing and assembly.</title>
        <authorList>
            <person name="Jung Y."/>
        </authorList>
    </citation>
    <scope>NUCLEOTIDE SEQUENCE</scope>
    <source>
        <strain evidence="1">HM2-2</strain>
    </source>
</reference>
<evidence type="ECO:0000313" key="1">
    <source>
        <dbReference type="EMBL" id="MDI9233507.1"/>
    </source>
</evidence>
<keyword evidence="2" id="KW-1185">Reference proteome</keyword>
<sequence>MSAEIENRICDYLRGYGRHDLSALESLAQFELWGVVAQCELLARASRFIKILDENELRAVAAGEVNLVDLARWVAAELKGNKP</sequence>
<comment type="caution">
    <text evidence="1">The sequence shown here is derived from an EMBL/GenBank/DDBJ whole genome shotgun (WGS) entry which is preliminary data.</text>
</comment>
<gene>
    <name evidence="1" type="ORF">QLQ16_06630</name>
</gene>
<dbReference type="EMBL" id="JASGBH010000004">
    <property type="protein sequence ID" value="MDI9233507.1"/>
    <property type="molecule type" value="Genomic_DNA"/>
</dbReference>
<dbReference type="RefSeq" id="WP_283223909.1">
    <property type="nucleotide sequence ID" value="NZ_JASGBH010000004.1"/>
</dbReference>
<evidence type="ECO:0000313" key="2">
    <source>
        <dbReference type="Proteomes" id="UP001431902"/>
    </source>
</evidence>
<name>A0ABT6X6C7_9BURK</name>
<protein>
    <submittedName>
        <fullName evidence="1">Uncharacterized protein</fullName>
    </submittedName>
</protein>